<protein>
    <submittedName>
        <fullName evidence="9">CP2 transcription factor</fullName>
    </submittedName>
</protein>
<feature type="region of interest" description="Disordered" evidence="7">
    <location>
        <begin position="143"/>
        <end position="163"/>
    </location>
</feature>
<reference evidence="9" key="2">
    <citation type="journal article" date="2023" name="IMA Fungus">
        <title>Comparative genomic study of the Penicillium genus elucidates a diverse pangenome and 15 lateral gene transfer events.</title>
        <authorList>
            <person name="Petersen C."/>
            <person name="Sorensen T."/>
            <person name="Nielsen M.R."/>
            <person name="Sondergaard T.E."/>
            <person name="Sorensen J.L."/>
            <person name="Fitzpatrick D.A."/>
            <person name="Frisvad J.C."/>
            <person name="Nielsen K.L."/>
        </authorList>
    </citation>
    <scope>NUCLEOTIDE SEQUENCE</scope>
    <source>
        <strain evidence="9">IBT 15544</strain>
    </source>
</reference>
<dbReference type="InterPro" id="IPR057520">
    <property type="entry name" value="GRHL1/CP2_C"/>
</dbReference>
<evidence type="ECO:0000256" key="4">
    <source>
        <dbReference type="ARBA" id="ARBA00023163"/>
    </source>
</evidence>
<dbReference type="GO" id="GO:0000978">
    <property type="term" value="F:RNA polymerase II cis-regulatory region sequence-specific DNA binding"/>
    <property type="evidence" value="ECO:0007669"/>
    <property type="project" value="TreeGrafter"/>
</dbReference>
<evidence type="ECO:0000256" key="1">
    <source>
        <dbReference type="ARBA" id="ARBA00004123"/>
    </source>
</evidence>
<dbReference type="InterPro" id="IPR007604">
    <property type="entry name" value="CP2"/>
</dbReference>
<gene>
    <name evidence="9" type="ORF">N7498_005696</name>
</gene>
<evidence type="ECO:0000256" key="2">
    <source>
        <dbReference type="ARBA" id="ARBA00023015"/>
    </source>
</evidence>
<feature type="compositionally biased region" description="Basic residues" evidence="7">
    <location>
        <begin position="421"/>
        <end position="437"/>
    </location>
</feature>
<organism evidence="9 10">
    <name type="scientific">Penicillium cinerascens</name>
    <dbReference type="NCBI Taxonomy" id="70096"/>
    <lineage>
        <taxon>Eukaryota</taxon>
        <taxon>Fungi</taxon>
        <taxon>Dikarya</taxon>
        <taxon>Ascomycota</taxon>
        <taxon>Pezizomycotina</taxon>
        <taxon>Eurotiomycetes</taxon>
        <taxon>Eurotiomycetidae</taxon>
        <taxon>Eurotiales</taxon>
        <taxon>Aspergillaceae</taxon>
        <taxon>Penicillium</taxon>
    </lineage>
</organism>
<dbReference type="RefSeq" id="XP_058309296.1">
    <property type="nucleotide sequence ID" value="XM_058452758.1"/>
</dbReference>
<feature type="region of interest" description="Disordered" evidence="7">
    <location>
        <begin position="476"/>
        <end position="503"/>
    </location>
</feature>
<feature type="domain" description="Grh/CP2 DB" evidence="8">
    <location>
        <begin position="197"/>
        <end position="448"/>
    </location>
</feature>
<accession>A0A9W9MPA9</accession>
<feature type="compositionally biased region" description="Basic and acidic residues" evidence="7">
    <location>
        <begin position="150"/>
        <end position="163"/>
    </location>
</feature>
<evidence type="ECO:0000256" key="7">
    <source>
        <dbReference type="SAM" id="MobiDB-lite"/>
    </source>
</evidence>
<dbReference type="EMBL" id="JAPQKR010000012">
    <property type="protein sequence ID" value="KAJ5204817.1"/>
    <property type="molecule type" value="Genomic_DNA"/>
</dbReference>
<keyword evidence="10" id="KW-1185">Reference proteome</keyword>
<dbReference type="Pfam" id="PF04516">
    <property type="entry name" value="CP2"/>
    <property type="match status" value="1"/>
</dbReference>
<dbReference type="AlphaFoldDB" id="A0A9W9MPA9"/>
<keyword evidence="6" id="KW-0175">Coiled coil</keyword>
<proteinExistence type="predicted"/>
<dbReference type="InterPro" id="IPR040167">
    <property type="entry name" value="TF_CP2-like"/>
</dbReference>
<dbReference type="PROSITE" id="PS51968">
    <property type="entry name" value="GRH_CP2_DB"/>
    <property type="match status" value="1"/>
</dbReference>
<evidence type="ECO:0000313" key="9">
    <source>
        <dbReference type="EMBL" id="KAJ5204817.1"/>
    </source>
</evidence>
<evidence type="ECO:0000256" key="5">
    <source>
        <dbReference type="ARBA" id="ARBA00023242"/>
    </source>
</evidence>
<sequence length="691" mass="77189">MFSKRNSRKPDQNFISHFQSMFADLVSKPRGMTLNQDACDPMPRTVADEVGRDANPGTKSHDHNVNLDCISWVLRDSDPSFSCLNPQSLSLVPDLNQHQTANDVGSTGVGAILHDRARDFEPHYKPQDPYQAPSNGLYSQQPVNASPKAFHRDSGYETMDRSSEELSINNFSTHADSNYSMASSTYMNDSIEILPGEKFRYNVSLLAPTAMFNPAKEDPVTYLNKGQQYSLVIKDTNLPSVGSGLVRYRTCVRVSFEDKEQRSNPTAYWQLWNDGRAKYEAPHRDGKFTAVEYVDGPQNSGVDLENASFDGFCITWAAYPNMETSDCVFGVRFNFLSTDFSHSKGVKGASVRLCVKTETLSPNEGVEHEPEVCFCKLKLFRDHGAERKLSNDVAHLNKAIEKLQKQVLQAEMDGGSTSGKRGNHPMKIAKRSRKHSRQLSWSSSRHLKGDLHTEIDSLQRMFSSARLTSNLNLRGEDHDDPDLHPIHLGLNKPRDARSRSTDDAYPAESIAAVSTAPQRNGSVASALAGMRLAQFEDLDQSICPAIAKQVSEVKNSKSTIKAVDVDVNYRPPDSQPKSAADPIKVACFYVRFIRNGKHVCDYHHAIYLTERTVPELMEKISAKQNIDPRSIARIYHMNENGLRVIVDDDIVRELPEGQDMEVEISEVLGVYGNTGGMDSDTTEPLEIKLTY</sequence>
<feature type="region of interest" description="Disordered" evidence="7">
    <location>
        <begin position="413"/>
        <end position="445"/>
    </location>
</feature>
<dbReference type="PANTHER" id="PTHR11037:SF20">
    <property type="entry name" value="PROTEIN GRAINYHEAD"/>
    <property type="match status" value="1"/>
</dbReference>
<dbReference type="OrthoDB" id="7680836at2759"/>
<keyword evidence="2" id="KW-0805">Transcription regulation</keyword>
<evidence type="ECO:0000313" key="10">
    <source>
        <dbReference type="Proteomes" id="UP001150904"/>
    </source>
</evidence>
<feature type="coiled-coil region" evidence="6">
    <location>
        <begin position="386"/>
        <end position="413"/>
    </location>
</feature>
<evidence type="ECO:0000259" key="8">
    <source>
        <dbReference type="PROSITE" id="PS51968"/>
    </source>
</evidence>
<dbReference type="GO" id="GO:0001228">
    <property type="term" value="F:DNA-binding transcription activator activity, RNA polymerase II-specific"/>
    <property type="evidence" value="ECO:0007669"/>
    <property type="project" value="TreeGrafter"/>
</dbReference>
<name>A0A9W9MPA9_9EURO</name>
<dbReference type="GeneID" id="83180059"/>
<keyword evidence="5" id="KW-0539">Nucleus</keyword>
<reference evidence="9" key="1">
    <citation type="submission" date="2022-12" db="EMBL/GenBank/DDBJ databases">
        <authorList>
            <person name="Petersen C."/>
        </authorList>
    </citation>
    <scope>NUCLEOTIDE SEQUENCE</scope>
    <source>
        <strain evidence="9">IBT 15544</strain>
    </source>
</reference>
<keyword evidence="3" id="KW-0238">DNA-binding</keyword>
<dbReference type="PANTHER" id="PTHR11037">
    <property type="entry name" value="TRANSCRIPTION FACTOR CP2"/>
    <property type="match status" value="1"/>
</dbReference>
<evidence type="ECO:0000256" key="6">
    <source>
        <dbReference type="SAM" id="Coils"/>
    </source>
</evidence>
<feature type="compositionally biased region" description="Basic and acidic residues" evidence="7">
    <location>
        <begin position="492"/>
        <end position="502"/>
    </location>
</feature>
<comment type="subcellular location">
    <subcellularLocation>
        <location evidence="1">Nucleus</location>
    </subcellularLocation>
</comment>
<evidence type="ECO:0000256" key="3">
    <source>
        <dbReference type="ARBA" id="ARBA00023125"/>
    </source>
</evidence>
<feature type="compositionally biased region" description="Basic and acidic residues" evidence="7">
    <location>
        <begin position="476"/>
        <end position="485"/>
    </location>
</feature>
<keyword evidence="4" id="KW-0804">Transcription</keyword>
<dbReference type="Pfam" id="PF25416">
    <property type="entry name" value="GRHL1_C"/>
    <property type="match status" value="1"/>
</dbReference>
<comment type="caution">
    <text evidence="9">The sequence shown here is derived from an EMBL/GenBank/DDBJ whole genome shotgun (WGS) entry which is preliminary data.</text>
</comment>
<dbReference type="GO" id="GO:0005634">
    <property type="term" value="C:nucleus"/>
    <property type="evidence" value="ECO:0007669"/>
    <property type="project" value="UniProtKB-SubCell"/>
</dbReference>
<dbReference type="Proteomes" id="UP001150904">
    <property type="component" value="Unassembled WGS sequence"/>
</dbReference>